<dbReference type="Proteomes" id="UP000036987">
    <property type="component" value="Unassembled WGS sequence"/>
</dbReference>
<evidence type="ECO:0000313" key="1">
    <source>
        <dbReference type="EMBL" id="KMZ57891.1"/>
    </source>
</evidence>
<dbReference type="PANTHER" id="PTHR33108">
    <property type="entry name" value="OS01G0745000 PROTEIN"/>
    <property type="match status" value="1"/>
</dbReference>
<dbReference type="OrthoDB" id="1911663at2759"/>
<evidence type="ECO:0008006" key="3">
    <source>
        <dbReference type="Google" id="ProtNLM"/>
    </source>
</evidence>
<sequence>MTSTEVRNNDDQHQAGEVEGSVVELAKCECCELTEECTVEYMARVKASHNGRWICGLCAEAVKDEIFRSEKHITIEEALDRHTNFQYSFSPSPNPTIHLILAVRRLMRRKFKSSTTDREATVSTLTD</sequence>
<dbReference type="Pfam" id="PF07911">
    <property type="entry name" value="DUF1677"/>
    <property type="match status" value="1"/>
</dbReference>
<accession>A0A0K9NMA2</accession>
<organism evidence="1 2">
    <name type="scientific">Zostera marina</name>
    <name type="common">Eelgrass</name>
    <dbReference type="NCBI Taxonomy" id="29655"/>
    <lineage>
        <taxon>Eukaryota</taxon>
        <taxon>Viridiplantae</taxon>
        <taxon>Streptophyta</taxon>
        <taxon>Embryophyta</taxon>
        <taxon>Tracheophyta</taxon>
        <taxon>Spermatophyta</taxon>
        <taxon>Magnoliopsida</taxon>
        <taxon>Liliopsida</taxon>
        <taxon>Zosteraceae</taxon>
        <taxon>Zostera</taxon>
    </lineage>
</organism>
<evidence type="ECO:0000313" key="2">
    <source>
        <dbReference type="Proteomes" id="UP000036987"/>
    </source>
</evidence>
<protein>
    <recommendedName>
        <fullName evidence="3">DUF1677 family protein</fullName>
    </recommendedName>
</protein>
<dbReference type="PANTHER" id="PTHR33108:SF32">
    <property type="entry name" value="DUF1677 FAMILY PROTEIN (DUF1677)"/>
    <property type="match status" value="1"/>
</dbReference>
<reference evidence="2" key="1">
    <citation type="journal article" date="2016" name="Nature">
        <title>The genome of the seagrass Zostera marina reveals angiosperm adaptation to the sea.</title>
        <authorList>
            <person name="Olsen J.L."/>
            <person name="Rouze P."/>
            <person name="Verhelst B."/>
            <person name="Lin Y.-C."/>
            <person name="Bayer T."/>
            <person name="Collen J."/>
            <person name="Dattolo E."/>
            <person name="De Paoli E."/>
            <person name="Dittami S."/>
            <person name="Maumus F."/>
            <person name="Michel G."/>
            <person name="Kersting A."/>
            <person name="Lauritano C."/>
            <person name="Lohaus R."/>
            <person name="Toepel M."/>
            <person name="Tonon T."/>
            <person name="Vanneste K."/>
            <person name="Amirebrahimi M."/>
            <person name="Brakel J."/>
            <person name="Bostroem C."/>
            <person name="Chovatia M."/>
            <person name="Grimwood J."/>
            <person name="Jenkins J.W."/>
            <person name="Jueterbock A."/>
            <person name="Mraz A."/>
            <person name="Stam W.T."/>
            <person name="Tice H."/>
            <person name="Bornberg-Bauer E."/>
            <person name="Green P.J."/>
            <person name="Pearson G.A."/>
            <person name="Procaccini G."/>
            <person name="Duarte C.M."/>
            <person name="Schmutz J."/>
            <person name="Reusch T.B.H."/>
            <person name="Van de Peer Y."/>
        </authorList>
    </citation>
    <scope>NUCLEOTIDE SEQUENCE [LARGE SCALE GENOMIC DNA]</scope>
    <source>
        <strain evidence="2">cv. Finnish</strain>
    </source>
</reference>
<dbReference type="AlphaFoldDB" id="A0A0K9NMA2"/>
<dbReference type="STRING" id="29655.A0A0K9NMA2"/>
<dbReference type="OMA" id="REEYMGR"/>
<dbReference type="InterPro" id="IPR012876">
    <property type="entry name" value="DUF1677_pln"/>
</dbReference>
<keyword evidence="2" id="KW-1185">Reference proteome</keyword>
<name>A0A0K9NMA2_ZOSMR</name>
<proteinExistence type="predicted"/>
<dbReference type="EMBL" id="LFYR01002015">
    <property type="protein sequence ID" value="KMZ57891.1"/>
    <property type="molecule type" value="Genomic_DNA"/>
</dbReference>
<comment type="caution">
    <text evidence="1">The sequence shown here is derived from an EMBL/GenBank/DDBJ whole genome shotgun (WGS) entry which is preliminary data.</text>
</comment>
<gene>
    <name evidence="1" type="ORF">ZOSMA_81G01100</name>
</gene>